<dbReference type="EMBL" id="AP022588">
    <property type="protein sequence ID" value="BBY28755.1"/>
    <property type="molecule type" value="Genomic_DNA"/>
</dbReference>
<dbReference type="PANTHER" id="PTHR46018:SF2">
    <property type="entry name" value="ZINC PHOSPHODIESTERASE ELAC PROTEIN 1"/>
    <property type="match status" value="1"/>
</dbReference>
<evidence type="ECO:0000256" key="1">
    <source>
        <dbReference type="ARBA" id="ARBA00022759"/>
    </source>
</evidence>
<keyword evidence="1" id="KW-0540">Nuclease</keyword>
<reference evidence="2 3" key="1">
    <citation type="journal article" date="2019" name="Emerg. Microbes Infect.">
        <title>Comprehensive subspecies identification of 175 nontuberculous mycobacteria species based on 7547 genomic profiles.</title>
        <authorList>
            <person name="Matsumoto Y."/>
            <person name="Kinjo T."/>
            <person name="Motooka D."/>
            <person name="Nabeya D."/>
            <person name="Jung N."/>
            <person name="Uechi K."/>
            <person name="Horii T."/>
            <person name="Iida T."/>
            <person name="Fujita J."/>
            <person name="Nakamura S."/>
        </authorList>
    </citation>
    <scope>NUCLEOTIDE SEQUENCE [LARGE SCALE GENOMIC DNA]</scope>
    <source>
        <strain evidence="2 3">JCM 17899</strain>
    </source>
</reference>
<gene>
    <name evidence="2" type="primary">rnz</name>
    <name evidence="2" type="ORF">MSEDJ_28510</name>
</gene>
<protein>
    <submittedName>
        <fullName evidence="2">Ribonuclease Z</fullName>
    </submittedName>
</protein>
<keyword evidence="1" id="KW-0255">Endonuclease</keyword>
<dbReference type="KEGG" id="msei:MSEDJ_28510"/>
<dbReference type="RefSeq" id="WP_163797617.1">
    <property type="nucleotide sequence ID" value="NZ_AP022588.1"/>
</dbReference>
<keyword evidence="3" id="KW-1185">Reference proteome</keyword>
<dbReference type="AlphaFoldDB" id="A0A7I7QR43"/>
<evidence type="ECO:0000313" key="2">
    <source>
        <dbReference type="EMBL" id="BBY28755.1"/>
    </source>
</evidence>
<organism evidence="2 3">
    <name type="scientific">Mycolicibacterium sediminis</name>
    <dbReference type="NCBI Taxonomy" id="1286180"/>
    <lineage>
        <taxon>Bacteria</taxon>
        <taxon>Bacillati</taxon>
        <taxon>Actinomycetota</taxon>
        <taxon>Actinomycetes</taxon>
        <taxon>Mycobacteriales</taxon>
        <taxon>Mycobacteriaceae</taxon>
        <taxon>Mycolicibacterium</taxon>
    </lineage>
</organism>
<dbReference type="GO" id="GO:0042781">
    <property type="term" value="F:3'-tRNA processing endoribonuclease activity"/>
    <property type="evidence" value="ECO:0007669"/>
    <property type="project" value="TreeGrafter"/>
</dbReference>
<dbReference type="Gene3D" id="3.60.15.10">
    <property type="entry name" value="Ribonuclease Z/Hydroxyacylglutathione hydrolase-like"/>
    <property type="match status" value="1"/>
</dbReference>
<dbReference type="Proteomes" id="UP000467193">
    <property type="component" value="Chromosome"/>
</dbReference>
<dbReference type="SUPFAM" id="SSF56281">
    <property type="entry name" value="Metallo-hydrolase/oxidoreductase"/>
    <property type="match status" value="1"/>
</dbReference>
<accession>A0A7I7QR43</accession>
<dbReference type="PANTHER" id="PTHR46018">
    <property type="entry name" value="ZINC PHOSPHODIESTERASE ELAC PROTEIN 1"/>
    <property type="match status" value="1"/>
</dbReference>
<dbReference type="InterPro" id="IPR036866">
    <property type="entry name" value="RibonucZ/Hydroxyglut_hydro"/>
</dbReference>
<keyword evidence="1" id="KW-0378">Hydrolase</keyword>
<evidence type="ECO:0000313" key="3">
    <source>
        <dbReference type="Proteomes" id="UP000467193"/>
    </source>
</evidence>
<name>A0A7I7QR43_9MYCO</name>
<proteinExistence type="predicted"/>
<sequence length="322" mass="35151">MATLDWTITFVGTGSLFGAPHRAFPSTLITTSNFAYLVDCGDGTVSRLRQIDKVNIDLVVITEIGSSEMGGVLTLGETSRRSTRRPLPIVGPPGLLAALESLAVLSHFSTAEMFDVTEAEPNTVLHEHHQQYLEAVPVAVNTNEIAYAYMLFETPKVGRVDAEKAARLGIKGADFSALVRGESVRGVRPKDVIGPPRPGRRVVIAGRGRPTQELRAALQNSDVAILSAPFTDDRLEVAEDTGYLTGWEAAKLARDENVRLCALQRLGPFSPPWYQLQEAGQFFDRLVGPEDGSIIRVPLPENGRPQFRRAVAPSRRRQDGAR</sequence>